<dbReference type="AlphaFoldDB" id="A0A8X6KP40"/>
<dbReference type="Proteomes" id="UP000887116">
    <property type="component" value="Unassembled WGS sequence"/>
</dbReference>
<dbReference type="PANTHER" id="PTHR46060">
    <property type="entry name" value="MARINER MOS1 TRANSPOSASE-LIKE PROTEIN"/>
    <property type="match status" value="1"/>
</dbReference>
<dbReference type="OrthoDB" id="6428254at2759"/>
<feature type="domain" description="Mos1 transposase HTH" evidence="2">
    <location>
        <begin position="9"/>
        <end position="51"/>
    </location>
</feature>
<organism evidence="3 4">
    <name type="scientific">Trichonephila clavata</name>
    <name type="common">Joro spider</name>
    <name type="synonym">Nephila clavata</name>
    <dbReference type="NCBI Taxonomy" id="2740835"/>
    <lineage>
        <taxon>Eukaryota</taxon>
        <taxon>Metazoa</taxon>
        <taxon>Ecdysozoa</taxon>
        <taxon>Arthropoda</taxon>
        <taxon>Chelicerata</taxon>
        <taxon>Arachnida</taxon>
        <taxon>Araneae</taxon>
        <taxon>Araneomorphae</taxon>
        <taxon>Entelegynae</taxon>
        <taxon>Araneoidea</taxon>
        <taxon>Nephilidae</taxon>
        <taxon>Trichonephila</taxon>
    </lineage>
</organism>
<feature type="compositionally biased region" description="Basic and acidic residues" evidence="1">
    <location>
        <begin position="79"/>
        <end position="89"/>
    </location>
</feature>
<accession>A0A8X6KP40</accession>
<keyword evidence="4" id="KW-1185">Reference proteome</keyword>
<dbReference type="PANTHER" id="PTHR46060:SF1">
    <property type="entry name" value="MARINER MOS1 TRANSPOSASE-LIKE PROTEIN"/>
    <property type="match status" value="1"/>
</dbReference>
<feature type="region of interest" description="Disordered" evidence="1">
    <location>
        <begin position="55"/>
        <end position="92"/>
    </location>
</feature>
<dbReference type="InterPro" id="IPR052709">
    <property type="entry name" value="Transposase-MT_Hybrid"/>
</dbReference>
<reference evidence="3" key="1">
    <citation type="submission" date="2020-07" db="EMBL/GenBank/DDBJ databases">
        <title>Multicomponent nature underlies the extraordinary mechanical properties of spider dragline silk.</title>
        <authorList>
            <person name="Kono N."/>
            <person name="Nakamura H."/>
            <person name="Mori M."/>
            <person name="Yoshida Y."/>
            <person name="Ohtoshi R."/>
            <person name="Malay A.D."/>
            <person name="Moran D.A.P."/>
            <person name="Tomita M."/>
            <person name="Numata K."/>
            <person name="Arakawa K."/>
        </authorList>
    </citation>
    <scope>NUCLEOTIDE SEQUENCE</scope>
</reference>
<protein>
    <submittedName>
        <fullName evidence="3">HTH_48 domain-containing protein</fullName>
    </submittedName>
</protein>
<comment type="caution">
    <text evidence="3">The sequence shown here is derived from an EMBL/GenBank/DDBJ whole genome shotgun (WGS) entry which is preliminary data.</text>
</comment>
<name>A0A8X6KP40_TRICU</name>
<evidence type="ECO:0000259" key="2">
    <source>
        <dbReference type="Pfam" id="PF17906"/>
    </source>
</evidence>
<dbReference type="EMBL" id="BMAO01002221">
    <property type="protein sequence ID" value="GFQ79186.1"/>
    <property type="molecule type" value="Genomic_DNA"/>
</dbReference>
<evidence type="ECO:0000313" key="3">
    <source>
        <dbReference type="EMBL" id="GFQ79186.1"/>
    </source>
</evidence>
<sequence>MEVTHVEQRACIKIIVLRGRNKMECHSEFVEALGNNALPYRTVARWVRKFHLGRASTSDEQRSGRIWHVPSSSSSGMKTDNRNNKDRSRNSQQTYHHVNFLSAVLSFFCTMKAKLPCVLP</sequence>
<evidence type="ECO:0000313" key="4">
    <source>
        <dbReference type="Proteomes" id="UP000887116"/>
    </source>
</evidence>
<evidence type="ECO:0000256" key="1">
    <source>
        <dbReference type="SAM" id="MobiDB-lite"/>
    </source>
</evidence>
<dbReference type="InterPro" id="IPR041426">
    <property type="entry name" value="Mos1_HTH"/>
</dbReference>
<dbReference type="Pfam" id="PF17906">
    <property type="entry name" value="HTH_48"/>
    <property type="match status" value="1"/>
</dbReference>
<proteinExistence type="predicted"/>
<gene>
    <name evidence="3" type="primary">NCL1_39999</name>
    <name evidence="3" type="ORF">TNCT_541171</name>
</gene>
<dbReference type="Gene3D" id="1.10.10.1450">
    <property type="match status" value="1"/>
</dbReference>